<evidence type="ECO:0000256" key="1">
    <source>
        <dbReference type="ARBA" id="ARBA00004496"/>
    </source>
</evidence>
<dbReference type="GO" id="GO:0008047">
    <property type="term" value="F:enzyme activator activity"/>
    <property type="evidence" value="ECO:0007669"/>
    <property type="project" value="InterPro"/>
</dbReference>
<evidence type="ECO:0000313" key="6">
    <source>
        <dbReference type="Proteomes" id="UP000738402"/>
    </source>
</evidence>
<dbReference type="GO" id="GO:0006397">
    <property type="term" value="P:mRNA processing"/>
    <property type="evidence" value="ECO:0007669"/>
    <property type="project" value="UniProtKB-KW"/>
</dbReference>
<sequence length="173" mass="19759">MAKKKAQSPPPEETIDEHKTLEIYKQALTFNVIAKYDPLIDQLVHLTSYCVVYRFDSDQNDWVKLDFQGPLAIYSRKSAVAGPTPAPEVVQNDQLYTFGLIVLNRIKPENFSIGLISSKQLTDPEDGIIVENTEKLIIVRDLSQQTYGLWIFDAADRDYICEILKYCIEGEQK</sequence>
<evidence type="ECO:0000256" key="4">
    <source>
        <dbReference type="ARBA" id="ARBA00022664"/>
    </source>
</evidence>
<name>A0AAN6DAA6_9ASCO</name>
<comment type="subcellular location">
    <subcellularLocation>
        <location evidence="1">Cytoplasm</location>
    </subcellularLocation>
</comment>
<dbReference type="GO" id="GO:0000290">
    <property type="term" value="P:deadenylation-dependent decapping of nuclear-transcribed mRNA"/>
    <property type="evidence" value="ECO:0007669"/>
    <property type="project" value="InterPro"/>
</dbReference>
<keyword evidence="3" id="KW-0963">Cytoplasm</keyword>
<dbReference type="Pfam" id="PF06058">
    <property type="entry name" value="DCP1"/>
    <property type="match status" value="1"/>
</dbReference>
<organism evidence="5 6">
    <name type="scientific">Ogataea haglerorum</name>
    <dbReference type="NCBI Taxonomy" id="1937702"/>
    <lineage>
        <taxon>Eukaryota</taxon>
        <taxon>Fungi</taxon>
        <taxon>Dikarya</taxon>
        <taxon>Ascomycota</taxon>
        <taxon>Saccharomycotina</taxon>
        <taxon>Pichiomycetes</taxon>
        <taxon>Pichiales</taxon>
        <taxon>Pichiaceae</taxon>
        <taxon>Ogataea</taxon>
    </lineage>
</organism>
<dbReference type="PANTHER" id="PTHR16290">
    <property type="entry name" value="TRANSCRIPTION FACTOR SMIF DECAPPING ENZYME DCP1"/>
    <property type="match status" value="1"/>
</dbReference>
<dbReference type="Gene3D" id="2.30.29.30">
    <property type="entry name" value="Pleckstrin-homology domain (PH domain)/Phosphotyrosine-binding domain (PTB)"/>
    <property type="match status" value="1"/>
</dbReference>
<reference evidence="5" key="1">
    <citation type="journal article" date="2021" name="G3 (Bethesda)">
        <title>Genomic diversity, chromosomal rearrangements, and interspecies hybridization in the ogataea polymorpha species complex.</title>
        <authorList>
            <person name="Hanson S.J."/>
            <person name="Cinneide E.O."/>
            <person name="Salzberg L.I."/>
            <person name="Wolfe K.H."/>
            <person name="McGowan J."/>
            <person name="Fitzpatrick D.A."/>
            <person name="Matlin K."/>
        </authorList>
    </citation>
    <scope>NUCLEOTIDE SEQUENCE</scope>
    <source>
        <strain evidence="5">83-405-1</strain>
    </source>
</reference>
<dbReference type="GO" id="GO:0000932">
    <property type="term" value="C:P-body"/>
    <property type="evidence" value="ECO:0007669"/>
    <property type="project" value="TreeGrafter"/>
</dbReference>
<dbReference type="InterPro" id="IPR010334">
    <property type="entry name" value="Dcp1"/>
</dbReference>
<dbReference type="CDD" id="cd13182">
    <property type="entry name" value="EVH1-like_Dcp1"/>
    <property type="match status" value="1"/>
</dbReference>
<dbReference type="InterPro" id="IPR011993">
    <property type="entry name" value="PH-like_dom_sf"/>
</dbReference>
<dbReference type="PANTHER" id="PTHR16290:SF0">
    <property type="entry name" value="DECAPPING PROTEIN 1, ISOFORM A"/>
    <property type="match status" value="1"/>
</dbReference>
<evidence type="ECO:0000256" key="3">
    <source>
        <dbReference type="ARBA" id="ARBA00022490"/>
    </source>
</evidence>
<dbReference type="SUPFAM" id="SSF50729">
    <property type="entry name" value="PH domain-like"/>
    <property type="match status" value="1"/>
</dbReference>
<dbReference type="AlphaFoldDB" id="A0AAN6DAA6"/>
<dbReference type="GO" id="GO:0003729">
    <property type="term" value="F:mRNA binding"/>
    <property type="evidence" value="ECO:0007669"/>
    <property type="project" value="TreeGrafter"/>
</dbReference>
<gene>
    <name evidence="5" type="ORF">KL933_000176</name>
</gene>
<proteinExistence type="inferred from homology"/>
<comment type="caution">
    <text evidence="5">The sequence shown here is derived from an EMBL/GenBank/DDBJ whole genome shotgun (WGS) entry which is preliminary data.</text>
</comment>
<dbReference type="Proteomes" id="UP000738402">
    <property type="component" value="Unassembled WGS sequence"/>
</dbReference>
<keyword evidence="4" id="KW-0507">mRNA processing</keyword>
<dbReference type="GO" id="GO:0031087">
    <property type="term" value="P:deadenylation-independent decapping of nuclear-transcribed mRNA"/>
    <property type="evidence" value="ECO:0007669"/>
    <property type="project" value="TreeGrafter"/>
</dbReference>
<evidence type="ECO:0000256" key="2">
    <source>
        <dbReference type="ARBA" id="ARBA00008778"/>
    </source>
</evidence>
<comment type="similarity">
    <text evidence="2">Belongs to the DCP1 family.</text>
</comment>
<evidence type="ECO:0000313" key="5">
    <source>
        <dbReference type="EMBL" id="KAG7730381.1"/>
    </source>
</evidence>
<protein>
    <submittedName>
        <fullName evidence="5">Uncharacterized protein</fullName>
    </submittedName>
</protein>
<accession>A0AAN6DAA6</accession>
<dbReference type="EMBL" id="JAHLUH010000001">
    <property type="protein sequence ID" value="KAG7730381.1"/>
    <property type="molecule type" value="Genomic_DNA"/>
</dbReference>